<comment type="caution">
    <text evidence="1">The sequence shown here is derived from an EMBL/GenBank/DDBJ whole genome shotgun (WGS) entry which is preliminary data.</text>
</comment>
<organism evidence="1 2">
    <name type="scientific">Elysia crispata</name>
    <name type="common">lettuce slug</name>
    <dbReference type="NCBI Taxonomy" id="231223"/>
    <lineage>
        <taxon>Eukaryota</taxon>
        <taxon>Metazoa</taxon>
        <taxon>Spiralia</taxon>
        <taxon>Lophotrochozoa</taxon>
        <taxon>Mollusca</taxon>
        <taxon>Gastropoda</taxon>
        <taxon>Heterobranchia</taxon>
        <taxon>Euthyneura</taxon>
        <taxon>Panpulmonata</taxon>
        <taxon>Sacoglossa</taxon>
        <taxon>Placobranchoidea</taxon>
        <taxon>Plakobranchidae</taxon>
        <taxon>Elysia</taxon>
    </lineage>
</organism>
<evidence type="ECO:0000313" key="1">
    <source>
        <dbReference type="EMBL" id="KAK3743974.1"/>
    </source>
</evidence>
<evidence type="ECO:0000313" key="2">
    <source>
        <dbReference type="Proteomes" id="UP001283361"/>
    </source>
</evidence>
<protein>
    <submittedName>
        <fullName evidence="1">Uncharacterized protein</fullName>
    </submittedName>
</protein>
<accession>A0AAE1CYL8</accession>
<proteinExistence type="predicted"/>
<dbReference type="EMBL" id="JAWDGP010006286">
    <property type="protein sequence ID" value="KAK3743974.1"/>
    <property type="molecule type" value="Genomic_DNA"/>
</dbReference>
<gene>
    <name evidence="1" type="ORF">RRG08_063109</name>
</gene>
<reference evidence="1" key="1">
    <citation type="journal article" date="2023" name="G3 (Bethesda)">
        <title>A reference genome for the long-term kleptoplast-retaining sea slug Elysia crispata morphotype clarki.</title>
        <authorList>
            <person name="Eastman K.E."/>
            <person name="Pendleton A.L."/>
            <person name="Shaikh M.A."/>
            <person name="Suttiyut T."/>
            <person name="Ogas R."/>
            <person name="Tomko P."/>
            <person name="Gavelis G."/>
            <person name="Widhalm J.R."/>
            <person name="Wisecaver J.H."/>
        </authorList>
    </citation>
    <scope>NUCLEOTIDE SEQUENCE</scope>
    <source>
        <strain evidence="1">ECLA1</strain>
    </source>
</reference>
<dbReference type="Proteomes" id="UP001283361">
    <property type="component" value="Unassembled WGS sequence"/>
</dbReference>
<dbReference type="AlphaFoldDB" id="A0AAE1CYL8"/>
<keyword evidence="2" id="KW-1185">Reference proteome</keyword>
<name>A0AAE1CYL8_9GAST</name>
<sequence length="133" mass="15058">MVLSLPAELQRLATQLLVGSLPAYLQSRDYPPYIYFCGQFPNKLHRVATHTTVSGVVTSSLPTETRLATVTGVVSFQQTHRKWLSIHAYWCGHFQPTHRDSSGYSYWCSQFPTNSQKVAIHPHLLVRSLPAYL</sequence>